<feature type="transmembrane region" description="Helical" evidence="1">
    <location>
        <begin position="125"/>
        <end position="149"/>
    </location>
</feature>
<keyword evidence="1" id="KW-1133">Transmembrane helix</keyword>
<dbReference type="AlphaFoldDB" id="A0A484PCE6"/>
<dbReference type="EMBL" id="CAADIL010000003">
    <property type="protein sequence ID" value="VFR61451.1"/>
    <property type="molecule type" value="Genomic_DNA"/>
</dbReference>
<reference evidence="2" key="1">
    <citation type="submission" date="2019-03" db="EMBL/GenBank/DDBJ databases">
        <authorList>
            <person name="Danneels B."/>
        </authorList>
    </citation>
    <scope>NUCLEOTIDE SEQUENCE</scope>
</reference>
<proteinExistence type="predicted"/>
<sequence>MVKIRAELRKAGVGFLWLLGAILVVALVLVTNAPRQVLTVTALALLVPLMIMLWHLIWAMRMWVFDMGEHETPRQQNIKLALAGTMTFSVSAWLIISASQGLDEGVAPAFRRNGEDILLATSPGLFWLAISLRLGAGLGMIGLLLWGLGRSVLRRRRNRQDATAGPQPKA</sequence>
<keyword evidence="1" id="KW-0812">Transmembrane</keyword>
<dbReference type="EMBL" id="CAADIJ010000028">
    <property type="protein sequence ID" value="VFR87687.1"/>
    <property type="molecule type" value="Genomic_DNA"/>
</dbReference>
<evidence type="ECO:0000256" key="1">
    <source>
        <dbReference type="SAM" id="Phobius"/>
    </source>
</evidence>
<dbReference type="EMBL" id="CAADIC010000003">
    <property type="protein sequence ID" value="VFR23602.1"/>
    <property type="molecule type" value="Genomic_DNA"/>
</dbReference>
<feature type="transmembrane region" description="Helical" evidence="1">
    <location>
        <begin position="78"/>
        <end position="96"/>
    </location>
</feature>
<evidence type="ECO:0008006" key="5">
    <source>
        <dbReference type="Google" id="ProtNLM"/>
    </source>
</evidence>
<accession>A0A484PCE6</accession>
<evidence type="ECO:0000313" key="3">
    <source>
        <dbReference type="EMBL" id="VFR61451.1"/>
    </source>
</evidence>
<protein>
    <recommendedName>
        <fullName evidence="5">Transmembrane protein</fullName>
    </recommendedName>
</protein>
<gene>
    <name evidence="2" type="ORF">ANDA3_1170</name>
    <name evidence="3" type="ORF">DAR2_1040</name>
    <name evidence="4" type="ORF">DAR3_1037</name>
</gene>
<feature type="transmembrane region" description="Helical" evidence="1">
    <location>
        <begin position="12"/>
        <end position="31"/>
    </location>
</feature>
<evidence type="ECO:0000313" key="4">
    <source>
        <dbReference type="EMBL" id="VFR87687.1"/>
    </source>
</evidence>
<name>A0A484PCE6_9ZZZZ</name>
<organism evidence="2">
    <name type="scientific">plant metagenome</name>
    <dbReference type="NCBI Taxonomy" id="1297885"/>
    <lineage>
        <taxon>unclassified sequences</taxon>
        <taxon>metagenomes</taxon>
        <taxon>organismal metagenomes</taxon>
    </lineage>
</organism>
<keyword evidence="1" id="KW-0472">Membrane</keyword>
<evidence type="ECO:0000313" key="2">
    <source>
        <dbReference type="EMBL" id="VFR23602.1"/>
    </source>
</evidence>
<feature type="transmembrane region" description="Helical" evidence="1">
    <location>
        <begin position="37"/>
        <end position="57"/>
    </location>
</feature>